<evidence type="ECO:0000313" key="2">
    <source>
        <dbReference type="EMBL" id="WZN48456.1"/>
    </source>
</evidence>
<proteinExistence type="predicted"/>
<dbReference type="EMBL" id="CP150096">
    <property type="protein sequence ID" value="WZN48456.1"/>
    <property type="molecule type" value="Genomic_DNA"/>
</dbReference>
<evidence type="ECO:0000313" key="3">
    <source>
        <dbReference type="Proteomes" id="UP001449657"/>
    </source>
</evidence>
<protein>
    <recommendedName>
        <fullName evidence="4">DUF4410 domain-containing protein</fullName>
    </recommendedName>
</protein>
<dbReference type="Proteomes" id="UP001449657">
    <property type="component" value="Chromosome"/>
</dbReference>
<feature type="signal peptide" evidence="1">
    <location>
        <begin position="1"/>
        <end position="21"/>
    </location>
</feature>
<name>A0ABZ2Z8A5_9BACT</name>
<sequence>MRSRTLLFLFPFLALCALASAQKIDISSGKIDALKGIDTFQIIYKYDKLMVGDLGRESNYIRKKKADAEKRAPGSGYAWEEMWIGDRSKYYEPQFLEAIRKFSEKEIGDHPGTRYQLVLSSTYIEPGQSGLIRKSAKLKGTITVIDTQNPTKPLVKIQIDEATGESNKEDNGTGGPRIGAAYAKAGKELGNYLRQRLD</sequence>
<reference evidence="2 3" key="1">
    <citation type="submission" date="2024-03" db="EMBL/GenBank/DDBJ databases">
        <title>Chitinophaga caseinilytica sp. nov., a casein hydrolysing bacterium isolated from forest soil.</title>
        <authorList>
            <person name="Lee D.S."/>
            <person name="Han D.M."/>
            <person name="Baek J.H."/>
            <person name="Choi D.G."/>
            <person name="Jeon J.H."/>
            <person name="Jeon C.O."/>
        </authorList>
    </citation>
    <scope>NUCLEOTIDE SEQUENCE [LARGE SCALE GENOMIC DNA]</scope>
    <source>
        <strain evidence="2 3">KACC 19118</strain>
    </source>
</reference>
<gene>
    <name evidence="2" type="ORF">WJU22_09740</name>
</gene>
<feature type="chain" id="PRO_5045663995" description="DUF4410 domain-containing protein" evidence="1">
    <location>
        <begin position="22"/>
        <end position="198"/>
    </location>
</feature>
<organism evidence="2 3">
    <name type="scientific">Chitinophaga caseinilytica</name>
    <dbReference type="NCBI Taxonomy" id="2267521"/>
    <lineage>
        <taxon>Bacteria</taxon>
        <taxon>Pseudomonadati</taxon>
        <taxon>Bacteroidota</taxon>
        <taxon>Chitinophagia</taxon>
        <taxon>Chitinophagales</taxon>
        <taxon>Chitinophagaceae</taxon>
        <taxon>Chitinophaga</taxon>
    </lineage>
</organism>
<keyword evidence="1" id="KW-0732">Signal</keyword>
<dbReference type="RefSeq" id="WP_341843047.1">
    <property type="nucleotide sequence ID" value="NZ_CP149792.1"/>
</dbReference>
<keyword evidence="3" id="KW-1185">Reference proteome</keyword>
<evidence type="ECO:0008006" key="4">
    <source>
        <dbReference type="Google" id="ProtNLM"/>
    </source>
</evidence>
<evidence type="ECO:0000256" key="1">
    <source>
        <dbReference type="SAM" id="SignalP"/>
    </source>
</evidence>
<accession>A0ABZ2Z8A5</accession>